<comment type="similarity">
    <text evidence="1">Belongs to the sigma-70 factor family. ECF subfamily.</text>
</comment>
<dbReference type="RefSeq" id="WP_248590375.1">
    <property type="nucleotide sequence ID" value="NZ_BAABEB010000003.1"/>
</dbReference>
<dbReference type="SUPFAM" id="SSF88946">
    <property type="entry name" value="Sigma2 domain of RNA polymerase sigma factors"/>
    <property type="match status" value="1"/>
</dbReference>
<evidence type="ECO:0000313" key="8">
    <source>
        <dbReference type="EMBL" id="UPT21897.1"/>
    </source>
</evidence>
<dbReference type="Proteomes" id="UP000832041">
    <property type="component" value="Chromosome"/>
</dbReference>
<dbReference type="InterPro" id="IPR014303">
    <property type="entry name" value="RNA_pol_sigma-70_ECF"/>
</dbReference>
<evidence type="ECO:0000259" key="7">
    <source>
        <dbReference type="Pfam" id="PF08281"/>
    </source>
</evidence>
<dbReference type="SUPFAM" id="SSF88659">
    <property type="entry name" value="Sigma3 and sigma4 domains of RNA polymerase sigma factors"/>
    <property type="match status" value="1"/>
</dbReference>
<dbReference type="NCBIfam" id="NF007214">
    <property type="entry name" value="PRK09636.1"/>
    <property type="match status" value="1"/>
</dbReference>
<evidence type="ECO:0000313" key="9">
    <source>
        <dbReference type="Proteomes" id="UP000832041"/>
    </source>
</evidence>
<dbReference type="NCBIfam" id="TIGR02957">
    <property type="entry name" value="SigX4"/>
    <property type="match status" value="1"/>
</dbReference>
<feature type="domain" description="RNA polymerase sigma factor 70 region 4 type 2" evidence="7">
    <location>
        <begin position="103"/>
        <end position="153"/>
    </location>
</feature>
<dbReference type="Gene3D" id="1.10.10.10">
    <property type="entry name" value="Winged helix-like DNA-binding domain superfamily/Winged helix DNA-binding domain"/>
    <property type="match status" value="1"/>
</dbReference>
<evidence type="ECO:0000256" key="3">
    <source>
        <dbReference type="ARBA" id="ARBA00023015"/>
    </source>
</evidence>
<proteinExistence type="inferred from homology"/>
<evidence type="ECO:0000256" key="2">
    <source>
        <dbReference type="ARBA" id="ARBA00011344"/>
    </source>
</evidence>
<dbReference type="InterPro" id="IPR036388">
    <property type="entry name" value="WH-like_DNA-bd_sf"/>
</dbReference>
<dbReference type="InterPro" id="IPR032710">
    <property type="entry name" value="NTF2-like_dom_sf"/>
</dbReference>
<dbReference type="InterPro" id="IPR013325">
    <property type="entry name" value="RNA_pol_sigma_r2"/>
</dbReference>
<dbReference type="Pfam" id="PF04542">
    <property type="entry name" value="Sigma70_r2"/>
    <property type="match status" value="1"/>
</dbReference>
<dbReference type="NCBIfam" id="TIGR02937">
    <property type="entry name" value="sigma70-ECF"/>
    <property type="match status" value="1"/>
</dbReference>
<dbReference type="EMBL" id="CP051627">
    <property type="protein sequence ID" value="UPT21897.1"/>
    <property type="molecule type" value="Genomic_DNA"/>
</dbReference>
<dbReference type="PANTHER" id="PTHR30173:SF36">
    <property type="entry name" value="ECF RNA POLYMERASE SIGMA FACTOR SIGJ"/>
    <property type="match status" value="1"/>
</dbReference>
<evidence type="ECO:0000256" key="5">
    <source>
        <dbReference type="ARBA" id="ARBA00023163"/>
    </source>
</evidence>
<reference evidence="8 9" key="1">
    <citation type="submission" date="2020-04" db="EMBL/GenBank/DDBJ databases">
        <title>Thermobifida alba genome sequencing and assembly.</title>
        <authorList>
            <person name="Luzics S."/>
            <person name="Horvath B."/>
            <person name="Nagy I."/>
            <person name="Toth A."/>
            <person name="Nagy I."/>
            <person name="Kukolya J."/>
        </authorList>
    </citation>
    <scope>NUCLEOTIDE SEQUENCE [LARGE SCALE GENOMIC DNA]</scope>
    <source>
        <strain evidence="8 9">DSM 43795</strain>
    </source>
</reference>
<evidence type="ECO:0000259" key="6">
    <source>
        <dbReference type="Pfam" id="PF04542"/>
    </source>
</evidence>
<dbReference type="InterPro" id="IPR013324">
    <property type="entry name" value="RNA_pol_sigma_r3/r4-like"/>
</dbReference>
<keyword evidence="9" id="KW-1185">Reference proteome</keyword>
<dbReference type="SUPFAM" id="SSF54427">
    <property type="entry name" value="NTF2-like"/>
    <property type="match status" value="1"/>
</dbReference>
<keyword evidence="5" id="KW-0804">Transcription</keyword>
<dbReference type="InterPro" id="IPR013249">
    <property type="entry name" value="RNA_pol_sigma70_r4_t2"/>
</dbReference>
<feature type="domain" description="RNA polymerase sigma-70 region 2" evidence="6">
    <location>
        <begin position="5"/>
        <end position="69"/>
    </location>
</feature>
<sequence>MNAEIFEEHRGLLTGVAYRILGSAADAEDVVQEAWLRWSGVSLADVAEPRAYLIRVVSRLAIDRLRQAAARRETYVGPWLPEPVSTEGDLAERAELAESVELALLVVLETLSPLERAVFVLREAFALPYAEIARAVGRSEAAVRQLARRARDHVRDRRPRFEVDRTRRRQLTERFAAACLDGDLEGLTGLLARDVTLVSDSGGRAKAPLRVITGADRVARFFLGVASERNLHRLLEPFGAAPDALAVSVAEVNGGPAVVVTVSGRPVSVVSPVVVDGRVQTVYLITNPEKMSHLRLPDPSR</sequence>
<organism evidence="8 9">
    <name type="scientific">Thermobifida alba</name>
    <name type="common">Thermomonospora alba</name>
    <dbReference type="NCBI Taxonomy" id="53522"/>
    <lineage>
        <taxon>Bacteria</taxon>
        <taxon>Bacillati</taxon>
        <taxon>Actinomycetota</taxon>
        <taxon>Actinomycetes</taxon>
        <taxon>Streptosporangiales</taxon>
        <taxon>Nocardiopsidaceae</taxon>
        <taxon>Thermobifida</taxon>
    </lineage>
</organism>
<evidence type="ECO:0000256" key="1">
    <source>
        <dbReference type="ARBA" id="ARBA00010641"/>
    </source>
</evidence>
<dbReference type="InterPro" id="IPR052704">
    <property type="entry name" value="ECF_Sigma-70_Domain"/>
</dbReference>
<name>A0ABY4L2J8_THEAE</name>
<evidence type="ECO:0000256" key="4">
    <source>
        <dbReference type="ARBA" id="ARBA00023082"/>
    </source>
</evidence>
<dbReference type="InterPro" id="IPR014284">
    <property type="entry name" value="RNA_pol_sigma-70_dom"/>
</dbReference>
<keyword evidence="4" id="KW-0731">Sigma factor</keyword>
<dbReference type="Gene3D" id="3.10.450.50">
    <property type="match status" value="1"/>
</dbReference>
<gene>
    <name evidence="8" type="primary">sigJ</name>
    <name evidence="8" type="ORF">FOF52_13815</name>
</gene>
<dbReference type="Gene3D" id="1.10.1740.10">
    <property type="match status" value="1"/>
</dbReference>
<dbReference type="InterPro" id="IPR007627">
    <property type="entry name" value="RNA_pol_sigma70_r2"/>
</dbReference>
<dbReference type="Pfam" id="PF08281">
    <property type="entry name" value="Sigma70_r4_2"/>
    <property type="match status" value="1"/>
</dbReference>
<accession>A0ABY4L2J8</accession>
<protein>
    <submittedName>
        <fullName evidence="8">RNA polymerase sigma factor SigJ</fullName>
    </submittedName>
</protein>
<dbReference type="PANTHER" id="PTHR30173">
    <property type="entry name" value="SIGMA 19 FACTOR"/>
    <property type="match status" value="1"/>
</dbReference>
<keyword evidence="3" id="KW-0805">Transcription regulation</keyword>
<comment type="subunit">
    <text evidence="2">Interacts transiently with the RNA polymerase catalytic core formed by RpoA, RpoB, RpoC and RpoZ (2 alpha, 1 beta, 1 beta' and 1 omega subunit) to form the RNA polymerase holoenzyme that can initiate transcription.</text>
</comment>